<sequence>MSDYHSGGGRFNPRPELSIFKIMAMRMRYCECRNWSELFNGFWVGHAVARHAVAGVSGP</sequence>
<evidence type="ECO:0000313" key="1">
    <source>
        <dbReference type="EMBL" id="KAH3706444.1"/>
    </source>
</evidence>
<organism evidence="1 2">
    <name type="scientific">Dreissena polymorpha</name>
    <name type="common">Zebra mussel</name>
    <name type="synonym">Mytilus polymorpha</name>
    <dbReference type="NCBI Taxonomy" id="45954"/>
    <lineage>
        <taxon>Eukaryota</taxon>
        <taxon>Metazoa</taxon>
        <taxon>Spiralia</taxon>
        <taxon>Lophotrochozoa</taxon>
        <taxon>Mollusca</taxon>
        <taxon>Bivalvia</taxon>
        <taxon>Autobranchia</taxon>
        <taxon>Heteroconchia</taxon>
        <taxon>Euheterodonta</taxon>
        <taxon>Imparidentia</taxon>
        <taxon>Neoheterodontei</taxon>
        <taxon>Myida</taxon>
        <taxon>Dreissenoidea</taxon>
        <taxon>Dreissenidae</taxon>
        <taxon>Dreissena</taxon>
    </lineage>
</organism>
<dbReference type="Proteomes" id="UP000828390">
    <property type="component" value="Unassembled WGS sequence"/>
</dbReference>
<keyword evidence="2" id="KW-1185">Reference proteome</keyword>
<name>A0A9D4BSD0_DREPO</name>
<comment type="caution">
    <text evidence="1">The sequence shown here is derived from an EMBL/GenBank/DDBJ whole genome shotgun (WGS) entry which is preliminary data.</text>
</comment>
<reference evidence="1" key="1">
    <citation type="journal article" date="2019" name="bioRxiv">
        <title>The Genome of the Zebra Mussel, Dreissena polymorpha: A Resource for Invasive Species Research.</title>
        <authorList>
            <person name="McCartney M.A."/>
            <person name="Auch B."/>
            <person name="Kono T."/>
            <person name="Mallez S."/>
            <person name="Zhang Y."/>
            <person name="Obille A."/>
            <person name="Becker A."/>
            <person name="Abrahante J.E."/>
            <person name="Garbe J."/>
            <person name="Badalamenti J.P."/>
            <person name="Herman A."/>
            <person name="Mangelson H."/>
            <person name="Liachko I."/>
            <person name="Sullivan S."/>
            <person name="Sone E.D."/>
            <person name="Koren S."/>
            <person name="Silverstein K.A.T."/>
            <person name="Beckman K.B."/>
            <person name="Gohl D.M."/>
        </authorList>
    </citation>
    <scope>NUCLEOTIDE SEQUENCE</scope>
    <source>
        <strain evidence="1">Duluth1</strain>
        <tissue evidence="1">Whole animal</tissue>
    </source>
</reference>
<protein>
    <submittedName>
        <fullName evidence="1">Uncharacterized protein</fullName>
    </submittedName>
</protein>
<reference evidence="1" key="2">
    <citation type="submission" date="2020-11" db="EMBL/GenBank/DDBJ databases">
        <authorList>
            <person name="McCartney M.A."/>
            <person name="Auch B."/>
            <person name="Kono T."/>
            <person name="Mallez S."/>
            <person name="Becker A."/>
            <person name="Gohl D.M."/>
            <person name="Silverstein K.A.T."/>
            <person name="Koren S."/>
            <person name="Bechman K.B."/>
            <person name="Herman A."/>
            <person name="Abrahante J.E."/>
            <person name="Garbe J."/>
        </authorList>
    </citation>
    <scope>NUCLEOTIDE SEQUENCE</scope>
    <source>
        <strain evidence="1">Duluth1</strain>
        <tissue evidence="1">Whole animal</tissue>
    </source>
</reference>
<dbReference type="AlphaFoldDB" id="A0A9D4BSD0"/>
<dbReference type="EMBL" id="JAIWYP010000014">
    <property type="protein sequence ID" value="KAH3706444.1"/>
    <property type="molecule type" value="Genomic_DNA"/>
</dbReference>
<accession>A0A9D4BSD0</accession>
<gene>
    <name evidence="1" type="ORF">DPMN_065830</name>
</gene>
<evidence type="ECO:0000313" key="2">
    <source>
        <dbReference type="Proteomes" id="UP000828390"/>
    </source>
</evidence>
<proteinExistence type="predicted"/>